<accession>A0A517YNW8</accession>
<dbReference type="AlphaFoldDB" id="A0A517YNW8"/>
<dbReference type="OrthoDB" id="238862at2"/>
<evidence type="ECO:0008006" key="5">
    <source>
        <dbReference type="Google" id="ProtNLM"/>
    </source>
</evidence>
<name>A0A517YNW8_9BACT</name>
<evidence type="ECO:0000313" key="4">
    <source>
        <dbReference type="Proteomes" id="UP000315017"/>
    </source>
</evidence>
<evidence type="ECO:0000256" key="1">
    <source>
        <dbReference type="SAM" id="MobiDB-lite"/>
    </source>
</evidence>
<reference evidence="3 4" key="1">
    <citation type="submission" date="2019-02" db="EMBL/GenBank/DDBJ databases">
        <title>Deep-cultivation of Planctomycetes and their phenomic and genomic characterization uncovers novel biology.</title>
        <authorList>
            <person name="Wiegand S."/>
            <person name="Jogler M."/>
            <person name="Boedeker C."/>
            <person name="Pinto D."/>
            <person name="Vollmers J."/>
            <person name="Rivas-Marin E."/>
            <person name="Kohn T."/>
            <person name="Peeters S.H."/>
            <person name="Heuer A."/>
            <person name="Rast P."/>
            <person name="Oberbeckmann S."/>
            <person name="Bunk B."/>
            <person name="Jeske O."/>
            <person name="Meyerdierks A."/>
            <person name="Storesund J.E."/>
            <person name="Kallscheuer N."/>
            <person name="Luecker S."/>
            <person name="Lage O.M."/>
            <person name="Pohl T."/>
            <person name="Merkel B.J."/>
            <person name="Hornburger P."/>
            <person name="Mueller R.-W."/>
            <person name="Bruemmer F."/>
            <person name="Labrenz M."/>
            <person name="Spormann A.M."/>
            <person name="Op den Camp H."/>
            <person name="Overmann J."/>
            <person name="Amann R."/>
            <person name="Jetten M.S.M."/>
            <person name="Mascher T."/>
            <person name="Medema M.H."/>
            <person name="Devos D.P."/>
            <person name="Kaster A.-K."/>
            <person name="Ovreas L."/>
            <person name="Rohde M."/>
            <person name="Galperin M.Y."/>
            <person name="Jogler C."/>
        </authorList>
    </citation>
    <scope>NUCLEOTIDE SEQUENCE [LARGE SCALE GENOMIC DNA]</scope>
    <source>
        <strain evidence="3 4">ETA_A8</strain>
    </source>
</reference>
<keyword evidence="2" id="KW-1133">Transmembrane helix</keyword>
<evidence type="ECO:0000313" key="3">
    <source>
        <dbReference type="EMBL" id="QDU31916.1"/>
    </source>
</evidence>
<keyword evidence="2" id="KW-0812">Transmembrane</keyword>
<dbReference type="RefSeq" id="WP_145099873.1">
    <property type="nucleotide sequence ID" value="NZ_CP036274.1"/>
</dbReference>
<dbReference type="EMBL" id="CP036274">
    <property type="protein sequence ID" value="QDU31916.1"/>
    <property type="molecule type" value="Genomic_DNA"/>
</dbReference>
<feature type="compositionally biased region" description="Low complexity" evidence="1">
    <location>
        <begin position="21"/>
        <end position="31"/>
    </location>
</feature>
<feature type="region of interest" description="Disordered" evidence="1">
    <location>
        <begin position="1"/>
        <end position="48"/>
    </location>
</feature>
<dbReference type="Gene3D" id="1.50.10.20">
    <property type="match status" value="1"/>
</dbReference>
<organism evidence="3 4">
    <name type="scientific">Anatilimnocola aggregata</name>
    <dbReference type="NCBI Taxonomy" id="2528021"/>
    <lineage>
        <taxon>Bacteria</taxon>
        <taxon>Pseudomonadati</taxon>
        <taxon>Planctomycetota</taxon>
        <taxon>Planctomycetia</taxon>
        <taxon>Pirellulales</taxon>
        <taxon>Pirellulaceae</taxon>
        <taxon>Anatilimnocola</taxon>
    </lineage>
</organism>
<keyword evidence="2" id="KW-0472">Membrane</keyword>
<feature type="transmembrane region" description="Helical" evidence="2">
    <location>
        <begin position="66"/>
        <end position="84"/>
    </location>
</feature>
<proteinExistence type="predicted"/>
<dbReference type="SUPFAM" id="SSF48239">
    <property type="entry name" value="Terpenoid cyclases/Protein prenyltransferases"/>
    <property type="match status" value="1"/>
</dbReference>
<dbReference type="Proteomes" id="UP000315017">
    <property type="component" value="Chromosome"/>
</dbReference>
<sequence>MSTTSPSSPAPGNAPRARALASAPVSQAMPAQPAPAQPAAEEEAAEEEVASSGLGSGFFNKMTSSLVSFVVHFVVLVIMALMVVPPPPDNSKSIAVNSAPTPKEEKVEEFEEEKVELNLDQTVSTEQTNIVAQVATEMTEAVETPSPAMDVDAAPISVELSDFGEQTAPKNDLMATIGSFTGTGVAGRGEAARGAMVAKAGGNDASEAAVAAALEWLANHQMPDGGWNYDHRVGPCNARCNHAGTLTDCRTGATAQALLPFLGAGQTHKTGKYKKNVEAGLYFLTQQMKVKTQMGLQCGDLAQGGGSMYSHGMAAIVLCEAYAMTHDKGLMMPAQLSLNHIVYAQDPVGGGWRYGVRTPGDTSVVGWQLMALKSGHMAYLQVPPGTIVGANKFLDSVMSDYAYYGYTDPGRGQATTAIGMLCRMYLGWKKDHPGIEKGIEYLSKTGPSPGNMYYNYYATQCMRHYEGEHWDKWNVKMRDSLVKSQEKDGHMKGSWAMKGDHGTERGGRLYCTSMATMILEVYYRHMPIYGKNAAEDEFPL</sequence>
<evidence type="ECO:0000256" key="2">
    <source>
        <dbReference type="SAM" id="Phobius"/>
    </source>
</evidence>
<keyword evidence="4" id="KW-1185">Reference proteome</keyword>
<gene>
    <name evidence="3" type="ORF">ETAA8_70780</name>
</gene>
<protein>
    <recommendedName>
        <fullName evidence="5">Squalene cyclase C-terminal domain-containing protein</fullName>
    </recommendedName>
</protein>
<dbReference type="InterPro" id="IPR008930">
    <property type="entry name" value="Terpenoid_cyclase/PrenylTrfase"/>
</dbReference>
<dbReference type="KEGG" id="aagg:ETAA8_70780"/>